<evidence type="ECO:0000256" key="1">
    <source>
        <dbReference type="SAM" id="Phobius"/>
    </source>
</evidence>
<evidence type="ECO:0000313" key="2">
    <source>
        <dbReference type="EMBL" id="MBB5253368.1"/>
    </source>
</evidence>
<name>A0A650CIT2_SULOH</name>
<reference evidence="3 4" key="1">
    <citation type="submission" date="2019-10" db="EMBL/GenBank/DDBJ databases">
        <title>Genome Sequences from Six Type Strain Members of the Archaeal Family Sulfolobaceae: Acidianus ambivalens, Acidianus infernus, Metallosphaera prunae, Stygiolobus azoricus, Sulfolobus metallicus, and Sulfurisphaera ohwakuensis.</title>
        <authorList>
            <person name="Counts J.A."/>
            <person name="Kelly R.M."/>
        </authorList>
    </citation>
    <scope>NUCLEOTIDE SEQUENCE [LARGE SCALE GENOMIC DNA]</scope>
    <source>
        <strain evidence="3 4">TA-1</strain>
    </source>
</reference>
<proteinExistence type="predicted"/>
<dbReference type="EMBL" id="JACHFY010000004">
    <property type="protein sequence ID" value="MBB5253368.1"/>
    <property type="molecule type" value="Genomic_DNA"/>
</dbReference>
<gene>
    <name evidence="3" type="ORF">D1869_11255</name>
    <name evidence="2" type="ORF">HNQ62_001129</name>
</gene>
<keyword evidence="4" id="KW-1185">Reference proteome</keyword>
<accession>A0A650CIT2</accession>
<dbReference type="RefSeq" id="WP_010980125.1">
    <property type="nucleotide sequence ID" value="NZ_AP031374.1"/>
</dbReference>
<dbReference type="AlphaFoldDB" id="A0A650CIT2"/>
<sequence length="66" mass="7431">MVSFFKLLGIGYVLAIAGLVWEISEITLHQAAVPYVLPFTIAAFIGFLAYFLFVYFAPTEEEESHK</sequence>
<dbReference type="GeneID" id="54123964"/>
<feature type="transmembrane region" description="Helical" evidence="1">
    <location>
        <begin position="7"/>
        <end position="24"/>
    </location>
</feature>
<evidence type="ECO:0000313" key="3">
    <source>
        <dbReference type="EMBL" id="QGR17689.1"/>
    </source>
</evidence>
<organism evidence="3 4">
    <name type="scientific">Sulfurisphaera ohwakuensis</name>
    <dbReference type="NCBI Taxonomy" id="69656"/>
    <lineage>
        <taxon>Archaea</taxon>
        <taxon>Thermoproteota</taxon>
        <taxon>Thermoprotei</taxon>
        <taxon>Sulfolobales</taxon>
        <taxon>Sulfolobaceae</taxon>
        <taxon>Sulfurisphaera</taxon>
    </lineage>
</organism>
<dbReference type="EMBL" id="CP045484">
    <property type="protein sequence ID" value="QGR17689.1"/>
    <property type="molecule type" value="Genomic_DNA"/>
</dbReference>
<evidence type="ECO:0000313" key="4">
    <source>
        <dbReference type="Proteomes" id="UP000427373"/>
    </source>
</evidence>
<reference evidence="2 5" key="2">
    <citation type="submission" date="2020-08" db="EMBL/GenBank/DDBJ databases">
        <title>Genomic Encyclopedia of Type Strains, Phase IV (KMG-IV): sequencing the most valuable type-strain genomes for metagenomic binning, comparative biology and taxonomic classification.</title>
        <authorList>
            <person name="Goeker M."/>
        </authorList>
    </citation>
    <scope>NUCLEOTIDE SEQUENCE [LARGE SCALE GENOMIC DNA]</scope>
    <source>
        <strain evidence="2 5">DSM 12421</strain>
    </source>
</reference>
<keyword evidence="1" id="KW-0472">Membrane</keyword>
<dbReference type="Proteomes" id="UP000427373">
    <property type="component" value="Chromosome"/>
</dbReference>
<dbReference type="OrthoDB" id="36888at2157"/>
<dbReference type="KEGG" id="soh:D1869_11255"/>
<feature type="transmembrane region" description="Helical" evidence="1">
    <location>
        <begin position="36"/>
        <end position="57"/>
    </location>
</feature>
<dbReference type="Proteomes" id="UP000582213">
    <property type="component" value="Unassembled WGS sequence"/>
</dbReference>
<protein>
    <submittedName>
        <fullName evidence="2">Terminal oxidase small hydrophobic subunit</fullName>
    </submittedName>
</protein>
<keyword evidence="1" id="KW-1133">Transmembrane helix</keyword>
<evidence type="ECO:0000313" key="5">
    <source>
        <dbReference type="Proteomes" id="UP000582213"/>
    </source>
</evidence>
<keyword evidence="1" id="KW-0812">Transmembrane</keyword>